<dbReference type="AlphaFoldDB" id="A0A5J4S5B2"/>
<protein>
    <recommendedName>
        <fullName evidence="1">Peptidase S41 N-terminal domain-containing protein</fullName>
    </recommendedName>
</protein>
<accession>A0A5J4S5B2</accession>
<dbReference type="EMBL" id="SNRY01000418">
    <property type="protein sequence ID" value="KAA6341008.1"/>
    <property type="molecule type" value="Genomic_DNA"/>
</dbReference>
<name>A0A5J4S5B2_9ZZZZ</name>
<dbReference type="Gene3D" id="3.30.750.170">
    <property type="match status" value="1"/>
</dbReference>
<proteinExistence type="predicted"/>
<sequence length="94" mass="11436">MNLKPRELKSLKITVVFLCLLFVACFEDRRKEYEPYNGVQKWMEGIMRKDYYWYKEMPDAKGLNFLPNPLLFSNPYYRRMMGNRKTGRIIIIPF</sequence>
<dbReference type="Pfam" id="PF18294">
    <property type="entry name" value="Pept_S41_N"/>
    <property type="match status" value="1"/>
</dbReference>
<dbReference type="InterPro" id="IPR041613">
    <property type="entry name" value="Pept_S41_N"/>
</dbReference>
<feature type="domain" description="Peptidase S41 N-terminal" evidence="1">
    <location>
        <begin position="39"/>
        <end position="71"/>
    </location>
</feature>
<evidence type="ECO:0000313" key="2">
    <source>
        <dbReference type="EMBL" id="KAA6340995.1"/>
    </source>
</evidence>
<reference evidence="3" key="1">
    <citation type="submission" date="2019-03" db="EMBL/GenBank/DDBJ databases">
        <title>Single cell metagenomics reveals metabolic interactions within the superorganism composed of flagellate Streblomastix strix and complex community of Bacteroidetes bacteria on its surface.</title>
        <authorList>
            <person name="Treitli S.C."/>
            <person name="Kolisko M."/>
            <person name="Husnik F."/>
            <person name="Keeling P."/>
            <person name="Hampl V."/>
        </authorList>
    </citation>
    <scope>NUCLEOTIDE SEQUENCE</scope>
    <source>
        <strain evidence="3">STM</strain>
    </source>
</reference>
<evidence type="ECO:0000313" key="3">
    <source>
        <dbReference type="EMBL" id="KAA6341008.1"/>
    </source>
</evidence>
<evidence type="ECO:0000259" key="1">
    <source>
        <dbReference type="Pfam" id="PF18294"/>
    </source>
</evidence>
<dbReference type="EMBL" id="SNRY01000418">
    <property type="protein sequence ID" value="KAA6340995.1"/>
    <property type="molecule type" value="Genomic_DNA"/>
</dbReference>
<dbReference type="PROSITE" id="PS51257">
    <property type="entry name" value="PROKAR_LIPOPROTEIN"/>
    <property type="match status" value="1"/>
</dbReference>
<gene>
    <name evidence="2" type="ORF">EZS27_011160</name>
    <name evidence="3" type="ORF">EZS27_011173</name>
</gene>
<organism evidence="3">
    <name type="scientific">termite gut metagenome</name>
    <dbReference type="NCBI Taxonomy" id="433724"/>
    <lineage>
        <taxon>unclassified sequences</taxon>
        <taxon>metagenomes</taxon>
        <taxon>organismal metagenomes</taxon>
    </lineage>
</organism>
<comment type="caution">
    <text evidence="3">The sequence shown here is derived from an EMBL/GenBank/DDBJ whole genome shotgun (WGS) entry which is preliminary data.</text>
</comment>